<name>A0A7D9HEU9_PARCT</name>
<dbReference type="AlphaFoldDB" id="A0A7D9HEU9"/>
<reference evidence="1" key="1">
    <citation type="submission" date="2020-04" db="EMBL/GenBank/DDBJ databases">
        <authorList>
            <person name="Alioto T."/>
            <person name="Alioto T."/>
            <person name="Gomez Garrido J."/>
        </authorList>
    </citation>
    <scope>NUCLEOTIDE SEQUENCE</scope>
    <source>
        <strain evidence="1">A484AB</strain>
    </source>
</reference>
<comment type="caution">
    <text evidence="1">The sequence shown here is derived from an EMBL/GenBank/DDBJ whole genome shotgun (WGS) entry which is preliminary data.</text>
</comment>
<dbReference type="Proteomes" id="UP001152795">
    <property type="component" value="Unassembled WGS sequence"/>
</dbReference>
<evidence type="ECO:0000313" key="1">
    <source>
        <dbReference type="EMBL" id="CAB3982604.1"/>
    </source>
</evidence>
<gene>
    <name evidence="1" type="ORF">PACLA_8A029024</name>
</gene>
<accession>A0A7D9HEU9</accession>
<proteinExistence type="predicted"/>
<evidence type="ECO:0000313" key="2">
    <source>
        <dbReference type="Proteomes" id="UP001152795"/>
    </source>
</evidence>
<organism evidence="1 2">
    <name type="scientific">Paramuricea clavata</name>
    <name type="common">Red gorgonian</name>
    <name type="synonym">Violescent sea-whip</name>
    <dbReference type="NCBI Taxonomy" id="317549"/>
    <lineage>
        <taxon>Eukaryota</taxon>
        <taxon>Metazoa</taxon>
        <taxon>Cnidaria</taxon>
        <taxon>Anthozoa</taxon>
        <taxon>Octocorallia</taxon>
        <taxon>Malacalcyonacea</taxon>
        <taxon>Plexauridae</taxon>
        <taxon>Paramuricea</taxon>
    </lineage>
</organism>
<dbReference type="EMBL" id="CACRXK020000521">
    <property type="protein sequence ID" value="CAB3982604.1"/>
    <property type="molecule type" value="Genomic_DNA"/>
</dbReference>
<protein>
    <submittedName>
        <fullName evidence="1">Uncharacterized protein</fullName>
    </submittedName>
</protein>
<dbReference type="OrthoDB" id="6022142at2759"/>
<keyword evidence="2" id="KW-1185">Reference proteome</keyword>
<sequence>MLLKVLLFFFFVHVAHSGIWHYVGHACIGAKGNSYKELVYKGPNVFVGAVKLVHTSGYVSCRSSSRNSYWGCDSSKVLAITITDTSDRVLYPSPHLIKRGGAGWYEMPGYNGVSPELIFRDFCEPQYFKKGRKLRVWYGEDLHGHTEHDNHGKSCMHVYFYLLAH</sequence>